<dbReference type="Pfam" id="PF00580">
    <property type="entry name" value="UvrD-helicase"/>
    <property type="match status" value="1"/>
</dbReference>
<evidence type="ECO:0000256" key="7">
    <source>
        <dbReference type="ARBA" id="ARBA00023125"/>
    </source>
</evidence>
<reference evidence="17 18" key="1">
    <citation type="submission" date="2016-02" db="EMBL/GenBank/DDBJ databases">
        <authorList>
            <person name="Wen L."/>
            <person name="He K."/>
            <person name="Yang H."/>
        </authorList>
    </citation>
    <scope>NUCLEOTIDE SEQUENCE [LARGE SCALE GENOMIC DNA]</scope>
    <source>
        <strain evidence="17 18">TSA40</strain>
    </source>
</reference>
<dbReference type="InterPro" id="IPR027417">
    <property type="entry name" value="P-loop_NTPase"/>
</dbReference>
<comment type="catalytic activity">
    <reaction evidence="10">
        <text>Couples ATP hydrolysis with the unwinding of duplex DNA by translocating in the 3'-5' direction.</text>
        <dbReference type="EC" id="5.6.2.4"/>
    </reaction>
</comment>
<evidence type="ECO:0000256" key="1">
    <source>
        <dbReference type="ARBA" id="ARBA00009922"/>
    </source>
</evidence>
<keyword evidence="3" id="KW-0227">DNA damage</keyword>
<dbReference type="GO" id="GO:0043138">
    <property type="term" value="F:3'-5' DNA helicase activity"/>
    <property type="evidence" value="ECO:0007669"/>
    <property type="project" value="UniProtKB-EC"/>
</dbReference>
<dbReference type="InterPro" id="IPR014016">
    <property type="entry name" value="UvrD-like_ATP-bd"/>
</dbReference>
<evidence type="ECO:0000259" key="15">
    <source>
        <dbReference type="PROSITE" id="PS51198"/>
    </source>
</evidence>
<proteinExistence type="inferred from homology"/>
<dbReference type="PROSITE" id="PS51217">
    <property type="entry name" value="UVRD_HELICASE_CTER"/>
    <property type="match status" value="1"/>
</dbReference>
<evidence type="ECO:0000256" key="5">
    <source>
        <dbReference type="ARBA" id="ARBA00022806"/>
    </source>
</evidence>
<evidence type="ECO:0000256" key="4">
    <source>
        <dbReference type="ARBA" id="ARBA00022801"/>
    </source>
</evidence>
<keyword evidence="8" id="KW-0234">DNA repair</keyword>
<feature type="domain" description="UvrD-like helicase ATP-binding" evidence="15">
    <location>
        <begin position="1"/>
        <end position="180"/>
    </location>
</feature>
<dbReference type="Proteomes" id="UP000197535">
    <property type="component" value="Unassembled WGS sequence"/>
</dbReference>
<dbReference type="AlphaFoldDB" id="A0A254TJS0"/>
<protein>
    <recommendedName>
        <fullName evidence="11">DNA 3'-5' helicase</fullName>
        <ecNumber evidence="11">5.6.2.4</ecNumber>
    </recommendedName>
    <alternativeName>
        <fullName evidence="12">DNA 3'-5' helicase II</fullName>
    </alternativeName>
</protein>
<evidence type="ECO:0000256" key="3">
    <source>
        <dbReference type="ARBA" id="ARBA00022763"/>
    </source>
</evidence>
<comment type="caution">
    <text evidence="14">Lacks conserved residue(s) required for the propagation of feature annotation.</text>
</comment>
<dbReference type="PROSITE" id="PS51198">
    <property type="entry name" value="UVRD_HELICASE_ATP_BIND"/>
    <property type="match status" value="1"/>
</dbReference>
<evidence type="ECO:0000313" key="17">
    <source>
        <dbReference type="EMBL" id="OWW22866.1"/>
    </source>
</evidence>
<dbReference type="EMBL" id="LSTO01000001">
    <property type="protein sequence ID" value="OWW22866.1"/>
    <property type="molecule type" value="Genomic_DNA"/>
</dbReference>
<evidence type="ECO:0000256" key="11">
    <source>
        <dbReference type="ARBA" id="ARBA00034808"/>
    </source>
</evidence>
<keyword evidence="6 14" id="KW-0067">ATP-binding</keyword>
<keyword evidence="2 14" id="KW-0547">Nucleotide-binding</keyword>
<keyword evidence="5 14" id="KW-0347">Helicase</keyword>
<accession>A0A254TJS0</accession>
<organism evidence="17 18">
    <name type="scientific">Noviherbaspirillum denitrificans</name>
    <dbReference type="NCBI Taxonomy" id="1968433"/>
    <lineage>
        <taxon>Bacteria</taxon>
        <taxon>Pseudomonadati</taxon>
        <taxon>Pseudomonadota</taxon>
        <taxon>Betaproteobacteria</taxon>
        <taxon>Burkholderiales</taxon>
        <taxon>Oxalobacteraceae</taxon>
        <taxon>Noviherbaspirillum</taxon>
    </lineage>
</organism>
<keyword evidence="4 14" id="KW-0378">Hydrolase</keyword>
<dbReference type="Pfam" id="PF21196">
    <property type="entry name" value="PcrA_UvrD_tudor"/>
    <property type="match status" value="1"/>
</dbReference>
<evidence type="ECO:0000256" key="9">
    <source>
        <dbReference type="ARBA" id="ARBA00023235"/>
    </source>
</evidence>
<dbReference type="SUPFAM" id="SSF52540">
    <property type="entry name" value="P-loop containing nucleoside triphosphate hydrolases"/>
    <property type="match status" value="1"/>
</dbReference>
<dbReference type="EC" id="5.6.2.4" evidence="11"/>
<evidence type="ECO:0000256" key="13">
    <source>
        <dbReference type="ARBA" id="ARBA00048988"/>
    </source>
</evidence>
<dbReference type="Gene3D" id="1.10.486.10">
    <property type="entry name" value="PCRA, domain 4"/>
    <property type="match status" value="1"/>
</dbReference>
<keyword evidence="18" id="KW-1185">Reference proteome</keyword>
<evidence type="ECO:0000256" key="6">
    <source>
        <dbReference type="ARBA" id="ARBA00022840"/>
    </source>
</evidence>
<comment type="caution">
    <text evidence="17">The sequence shown here is derived from an EMBL/GenBank/DDBJ whole genome shotgun (WGS) entry which is preliminary data.</text>
</comment>
<evidence type="ECO:0000313" key="18">
    <source>
        <dbReference type="Proteomes" id="UP000197535"/>
    </source>
</evidence>
<evidence type="ECO:0000256" key="12">
    <source>
        <dbReference type="ARBA" id="ARBA00034923"/>
    </source>
</evidence>
<dbReference type="InterPro" id="IPR000212">
    <property type="entry name" value="DNA_helicase_UvrD/REP"/>
</dbReference>
<feature type="non-terminal residue" evidence="17">
    <location>
        <position position="1"/>
    </location>
</feature>
<dbReference type="InterPro" id="IPR014017">
    <property type="entry name" value="DNA_helicase_UvrD-like_C"/>
</dbReference>
<evidence type="ECO:0000256" key="10">
    <source>
        <dbReference type="ARBA" id="ARBA00034617"/>
    </source>
</evidence>
<feature type="domain" description="UvrD-like helicase C-terminal" evidence="16">
    <location>
        <begin position="181"/>
        <end position="484"/>
    </location>
</feature>
<dbReference type="PANTHER" id="PTHR11070">
    <property type="entry name" value="UVRD / RECB / PCRA DNA HELICASE FAMILY MEMBER"/>
    <property type="match status" value="1"/>
</dbReference>
<sequence>GLPQTFQILDSADQLSAIKRLLKSLNVDDEKYPPRNLMYFINNAKEQGLRAKDVVVNDDYNRRFVELYEAYEQQCQREGVVDFAELLLRTYELLSRNQPLREHYQGRFKHILVDEFQDTNNLQYAWLKLMAGEHNAVFAVGDDDQSIYAFRGANVGNMIAFEREFRVQNLIKLEQNYRSHGHILDAANILIANNSKRLGKNLRTDAGHGEQVRVYEATSDIQEAQWVIEEAKSLINEGASRSEIAILYRSNAQSRVIEHALFTAGIPYRVYGGQRFFERAEIKHAIAYLQLMDNPHNDSAFLRVVNFPARGIGARSLEQLQDAARQYGISLYAAVPYVSGKAGTSLGAFVKLVEAMRFETQNLPLQEMVQVMLDMSTLVAHYRNEKEGADRIENLEQLVSAAMLFVSEEGFGIDQPALLGPQTQASAGVPLPNGDEVLDADAPLPTVMSPLSAFLSHASLEAGDNQAQAGQDALQLMTVHSAKGLEFDAVFITGLEEGLFPHENSAQEEGGLEEERRLMYVAITRAKKRLYMSFSQTRMLHGQTRYNMKSRFLDELPEETLKWLSPKVQPQWFGNTRKSAWDDAPEAGANKIAQTFSRKDAGWRIGETVTHQKFGEGVIVNIEGSGTNTRAHINFGKHGMKLLDLNIAKLERVN</sequence>
<gene>
    <name evidence="17" type="ORF">AYR66_14605</name>
</gene>
<evidence type="ECO:0000259" key="16">
    <source>
        <dbReference type="PROSITE" id="PS51217"/>
    </source>
</evidence>
<comment type="catalytic activity">
    <reaction evidence="13">
        <text>ATP + H2O = ADP + phosphate + H(+)</text>
        <dbReference type="Rhea" id="RHEA:13065"/>
        <dbReference type="ChEBI" id="CHEBI:15377"/>
        <dbReference type="ChEBI" id="CHEBI:15378"/>
        <dbReference type="ChEBI" id="CHEBI:30616"/>
        <dbReference type="ChEBI" id="CHEBI:43474"/>
        <dbReference type="ChEBI" id="CHEBI:456216"/>
        <dbReference type="EC" id="5.6.2.4"/>
    </reaction>
</comment>
<dbReference type="CDD" id="cd17932">
    <property type="entry name" value="DEXQc_UvrD"/>
    <property type="match status" value="1"/>
</dbReference>
<dbReference type="RefSeq" id="WP_088709729.1">
    <property type="nucleotide sequence ID" value="NZ_LSTO01000001.1"/>
</dbReference>
<comment type="similarity">
    <text evidence="1">Belongs to the helicase family. UvrD subfamily.</text>
</comment>
<dbReference type="Gene3D" id="3.40.50.300">
    <property type="entry name" value="P-loop containing nucleotide triphosphate hydrolases"/>
    <property type="match status" value="2"/>
</dbReference>
<dbReference type="GO" id="GO:0005524">
    <property type="term" value="F:ATP binding"/>
    <property type="evidence" value="ECO:0007669"/>
    <property type="project" value="UniProtKB-UniRule"/>
</dbReference>
<evidence type="ECO:0000256" key="8">
    <source>
        <dbReference type="ARBA" id="ARBA00023204"/>
    </source>
</evidence>
<dbReference type="OrthoDB" id="5905204at2"/>
<dbReference type="PANTHER" id="PTHR11070:SF2">
    <property type="entry name" value="ATP-DEPENDENT DNA HELICASE SRS2"/>
    <property type="match status" value="1"/>
</dbReference>
<keyword evidence="9" id="KW-0413">Isomerase</keyword>
<keyword evidence="7" id="KW-0238">DNA-binding</keyword>
<name>A0A254TJS0_9BURK</name>
<dbReference type="GO" id="GO:0016787">
    <property type="term" value="F:hydrolase activity"/>
    <property type="evidence" value="ECO:0007669"/>
    <property type="project" value="UniProtKB-UniRule"/>
</dbReference>
<dbReference type="GO" id="GO:0000725">
    <property type="term" value="P:recombinational repair"/>
    <property type="evidence" value="ECO:0007669"/>
    <property type="project" value="TreeGrafter"/>
</dbReference>
<evidence type="ECO:0000256" key="2">
    <source>
        <dbReference type="ARBA" id="ARBA00022741"/>
    </source>
</evidence>
<dbReference type="GO" id="GO:0003677">
    <property type="term" value="F:DNA binding"/>
    <property type="evidence" value="ECO:0007669"/>
    <property type="project" value="UniProtKB-KW"/>
</dbReference>
<dbReference type="FunFam" id="3.40.50.300:FF:001201">
    <property type="entry name" value="ATP-dependent DNA helicase UvrD2"/>
    <property type="match status" value="1"/>
</dbReference>
<dbReference type="Pfam" id="PF13361">
    <property type="entry name" value="UvrD_C"/>
    <property type="match status" value="1"/>
</dbReference>
<evidence type="ECO:0000256" key="14">
    <source>
        <dbReference type="PROSITE-ProRule" id="PRU00560"/>
    </source>
</evidence>